<dbReference type="InterPro" id="IPR056483">
    <property type="entry name" value="Hisat_C"/>
</dbReference>
<dbReference type="PANTHER" id="PTHR47403">
    <property type="entry name" value="LOC100145250 PROTEIN"/>
    <property type="match status" value="1"/>
</dbReference>
<evidence type="ECO:0000259" key="1">
    <source>
        <dbReference type="Pfam" id="PF00583"/>
    </source>
</evidence>
<feature type="domain" description="N-acetyltransferase" evidence="1">
    <location>
        <begin position="28"/>
        <end position="99"/>
    </location>
</feature>
<dbReference type="GO" id="GO:0016747">
    <property type="term" value="F:acyltransferase activity, transferring groups other than amino-acyl groups"/>
    <property type="evidence" value="ECO:0007669"/>
    <property type="project" value="InterPro"/>
</dbReference>
<evidence type="ECO:0000259" key="2">
    <source>
        <dbReference type="Pfam" id="PF24066"/>
    </source>
</evidence>
<protein>
    <recommendedName>
        <fullName evidence="5">N-acetyltransferase domain-containing protein</fullName>
    </recommendedName>
</protein>
<name>A0AAU9XWJ8_9CNID</name>
<dbReference type="AlphaFoldDB" id="A0AAU9XWJ8"/>
<comment type="caution">
    <text evidence="3">The sequence shown here is derived from an EMBL/GenBank/DDBJ whole genome shotgun (WGS) entry which is preliminary data.</text>
</comment>
<dbReference type="InterPro" id="IPR000182">
    <property type="entry name" value="GNAT_dom"/>
</dbReference>
<dbReference type="SUPFAM" id="SSF55729">
    <property type="entry name" value="Acyl-CoA N-acyltransferases (Nat)"/>
    <property type="match status" value="1"/>
</dbReference>
<sequence length="317" mass="37076">MEELSFRLARLSDFDEIVSLSKGIYKGHDYLPIEFHKWMKMENMAIMLVLSGDKIVGSRAAYIIDDGKTYIRRAGRVLPEFRKQGISQKLSDALDEYVRFSFPTVERMRFVSKYNKFSDSLRLKKILQFEVLSYDIDEEEYRESQTWNEESTEIATCTKDYISNVLFSSRVVEQLFPDNILLYDRVPVEPCSSNFEHIVQEFDSLTFCTEKNPASSSPKSFSFGGVAQRVEYVHWTTYIYTRDVSLYKEHLMFQFKLACKSIKSRFIFVSSVMSESMSAQGRSLMEEKLHLKVSDNISEKRLNMYELDLVQQNVTEI</sequence>
<evidence type="ECO:0000313" key="3">
    <source>
        <dbReference type="EMBL" id="CAH3159533.1"/>
    </source>
</evidence>
<keyword evidence="4" id="KW-1185">Reference proteome</keyword>
<organism evidence="3 4">
    <name type="scientific">Pocillopora meandrina</name>
    <dbReference type="NCBI Taxonomy" id="46732"/>
    <lineage>
        <taxon>Eukaryota</taxon>
        <taxon>Metazoa</taxon>
        <taxon>Cnidaria</taxon>
        <taxon>Anthozoa</taxon>
        <taxon>Hexacorallia</taxon>
        <taxon>Scleractinia</taxon>
        <taxon>Astrocoeniina</taxon>
        <taxon>Pocilloporidae</taxon>
        <taxon>Pocillopora</taxon>
    </lineage>
</organism>
<dbReference type="Gene3D" id="3.40.630.30">
    <property type="match status" value="1"/>
</dbReference>
<dbReference type="InterPro" id="IPR016181">
    <property type="entry name" value="Acyl_CoA_acyltransferase"/>
</dbReference>
<accession>A0AAU9XWJ8</accession>
<dbReference type="Pfam" id="PF24066">
    <property type="entry name" value="Hisat_C"/>
    <property type="match status" value="1"/>
</dbReference>
<feature type="domain" description="Histidine N-acetyltransferase C-terminal" evidence="2">
    <location>
        <begin position="154"/>
        <end position="269"/>
    </location>
</feature>
<dbReference type="EMBL" id="CALNXJ010000072">
    <property type="protein sequence ID" value="CAH3159533.1"/>
    <property type="molecule type" value="Genomic_DNA"/>
</dbReference>
<evidence type="ECO:0008006" key="5">
    <source>
        <dbReference type="Google" id="ProtNLM"/>
    </source>
</evidence>
<evidence type="ECO:0000313" key="4">
    <source>
        <dbReference type="Proteomes" id="UP001159428"/>
    </source>
</evidence>
<gene>
    <name evidence="3" type="ORF">PMEA_00032005</name>
</gene>
<dbReference type="Pfam" id="PF00583">
    <property type="entry name" value="Acetyltransf_1"/>
    <property type="match status" value="1"/>
</dbReference>
<dbReference type="Proteomes" id="UP001159428">
    <property type="component" value="Unassembled WGS sequence"/>
</dbReference>
<dbReference type="PANTHER" id="PTHR47403:SF6">
    <property type="entry name" value="N-ACETYLTRANSFERASE DOMAIN-CONTAINING PROTEIN"/>
    <property type="match status" value="1"/>
</dbReference>
<reference evidence="3 4" key="1">
    <citation type="submission" date="2022-05" db="EMBL/GenBank/DDBJ databases">
        <authorList>
            <consortium name="Genoscope - CEA"/>
            <person name="William W."/>
        </authorList>
    </citation>
    <scope>NUCLEOTIDE SEQUENCE [LARGE SCALE GENOMIC DNA]</scope>
</reference>
<proteinExistence type="predicted"/>